<proteinExistence type="predicted"/>
<dbReference type="Pfam" id="PF13173">
    <property type="entry name" value="AAA_14"/>
    <property type="match status" value="1"/>
</dbReference>
<dbReference type="PANTHER" id="PTHR33295:SF20">
    <property type="entry name" value="ATPASE"/>
    <property type="match status" value="1"/>
</dbReference>
<dbReference type="EMBL" id="MNYR01000008">
    <property type="protein sequence ID" value="OIP56688.1"/>
    <property type="molecule type" value="Genomic_DNA"/>
</dbReference>
<reference evidence="3 4" key="1">
    <citation type="journal article" date="2016" name="Environ. Microbiol.">
        <title>Genomic resolution of a cold subsurface aquifer community provides metabolic insights for novel microbes adapted to high CO concentrations.</title>
        <authorList>
            <person name="Probst A.J."/>
            <person name="Castelle C.J."/>
            <person name="Singh A."/>
            <person name="Brown C.T."/>
            <person name="Anantharaman K."/>
            <person name="Sharon I."/>
            <person name="Hug L.A."/>
            <person name="Burstein D."/>
            <person name="Emerson J.B."/>
            <person name="Thomas B.C."/>
            <person name="Banfield J.F."/>
        </authorList>
    </citation>
    <scope>NUCLEOTIDE SEQUENCE [LARGE SCALE GENOMIC DNA]</scope>
    <source>
        <strain evidence="3">CG2_30_39_24</strain>
    </source>
</reference>
<comment type="caution">
    <text evidence="3">The sequence shown here is derived from an EMBL/GenBank/DDBJ whole genome shotgun (WGS) entry which is preliminary data.</text>
</comment>
<evidence type="ECO:0000259" key="1">
    <source>
        <dbReference type="Pfam" id="PF13173"/>
    </source>
</evidence>
<evidence type="ECO:0000259" key="2">
    <source>
        <dbReference type="Pfam" id="PF13635"/>
    </source>
</evidence>
<dbReference type="InterPro" id="IPR027417">
    <property type="entry name" value="P-loop_NTPase"/>
</dbReference>
<dbReference type="Gene3D" id="3.40.50.300">
    <property type="entry name" value="P-loop containing nucleotide triphosphate hydrolases"/>
    <property type="match status" value="1"/>
</dbReference>
<sequence length="403" mass="47009">MIKTYIQRPIYLNKIKPFIDKDIIKVIVGQRRVGKSYLLFQIMDEIKKKYKQADVVYINKELNEFNGIKNCQDLLGYIKKNAKTKKSYIFIDEIQDIERFEKALRSLKAQGKYDIYCTGSNANLLSGELATYLSGRYIEIKVFSLSYQEFLIFHKIKDSQESFLQYIKYGGLPYLINLELKDEVVYDYLKSIYNTILLKDVVARYKIRNVSFLENLASYLADNTGSLVSAKKISDFLKSQKIKISPNIVLDYLSFLVNAFFIFKVSRTDVRGKKFFEINDKYYFEDLGLRHSLIGYKQLDINKVLENLVFLHLQILGYKVAIGQLKDKEVDFVCEKQNKKVYVQVAYLITDENKDREFGNLLAIQDNYPKVVISADEMVEEEGYKGVKHINIRNFLGQDNLGL</sequence>
<dbReference type="AlphaFoldDB" id="A0A1J5FNR9"/>
<dbReference type="PANTHER" id="PTHR33295">
    <property type="entry name" value="ATPASE"/>
    <property type="match status" value="1"/>
</dbReference>
<dbReference type="InterPro" id="IPR025420">
    <property type="entry name" value="DUF4143"/>
</dbReference>
<feature type="domain" description="DUF4143" evidence="2">
    <location>
        <begin position="199"/>
        <end position="345"/>
    </location>
</feature>
<protein>
    <submittedName>
        <fullName evidence="3">ATPase</fullName>
    </submittedName>
</protein>
<accession>A0A1J5FNR9</accession>
<feature type="domain" description="AAA" evidence="1">
    <location>
        <begin position="24"/>
        <end position="151"/>
    </location>
</feature>
<evidence type="ECO:0000313" key="3">
    <source>
        <dbReference type="EMBL" id="OIP56688.1"/>
    </source>
</evidence>
<name>A0A1J5FNR9_9BACT</name>
<dbReference type="Proteomes" id="UP000183922">
    <property type="component" value="Unassembled WGS sequence"/>
</dbReference>
<gene>
    <name evidence="3" type="ORF">AUK13_00395</name>
</gene>
<dbReference type="SUPFAM" id="SSF52540">
    <property type="entry name" value="P-loop containing nucleoside triphosphate hydrolases"/>
    <property type="match status" value="1"/>
</dbReference>
<organism evidence="3 4">
    <name type="scientific">Candidatus Kuenenbacteria bacterium CG2_30_39_24</name>
    <dbReference type="NCBI Taxonomy" id="1805236"/>
    <lineage>
        <taxon>Bacteria</taxon>
        <taxon>Candidatus Kueneniibacteriota</taxon>
    </lineage>
</organism>
<dbReference type="Pfam" id="PF13635">
    <property type="entry name" value="DUF4143"/>
    <property type="match status" value="1"/>
</dbReference>
<dbReference type="InterPro" id="IPR041682">
    <property type="entry name" value="AAA_14"/>
</dbReference>
<evidence type="ECO:0000313" key="4">
    <source>
        <dbReference type="Proteomes" id="UP000183922"/>
    </source>
</evidence>